<accession>A0A1L3SWG5</accession>
<proteinExistence type="inferred from homology"/>
<dbReference type="GO" id="GO:0030288">
    <property type="term" value="C:outer membrane-bounded periplasmic space"/>
    <property type="evidence" value="ECO:0007669"/>
    <property type="project" value="UniProtKB-ARBA"/>
</dbReference>
<feature type="chain" id="PRO_5009856970" evidence="5">
    <location>
        <begin position="28"/>
        <end position="521"/>
    </location>
</feature>
<dbReference type="InterPro" id="IPR000914">
    <property type="entry name" value="SBP_5_dom"/>
</dbReference>
<name>A0A1L3SWG5_9HYPH</name>
<dbReference type="EMBL" id="CP018171">
    <property type="protein sequence ID" value="APH73759.1"/>
    <property type="molecule type" value="Genomic_DNA"/>
</dbReference>
<dbReference type="Proteomes" id="UP000182840">
    <property type="component" value="Chromosome"/>
</dbReference>
<dbReference type="Gene3D" id="3.90.76.10">
    <property type="entry name" value="Dipeptide-binding Protein, Domain 1"/>
    <property type="match status" value="1"/>
</dbReference>
<evidence type="ECO:0000256" key="2">
    <source>
        <dbReference type="ARBA" id="ARBA00005695"/>
    </source>
</evidence>
<evidence type="ECO:0000313" key="7">
    <source>
        <dbReference type="EMBL" id="APH73759.1"/>
    </source>
</evidence>
<gene>
    <name evidence="7" type="ORF">BSQ44_22035</name>
</gene>
<evidence type="ECO:0000259" key="6">
    <source>
        <dbReference type="Pfam" id="PF00496"/>
    </source>
</evidence>
<feature type="signal peptide" evidence="5">
    <location>
        <begin position="1"/>
        <end position="27"/>
    </location>
</feature>
<dbReference type="SUPFAM" id="SSF53850">
    <property type="entry name" value="Periplasmic binding protein-like II"/>
    <property type="match status" value="1"/>
</dbReference>
<dbReference type="GO" id="GO:1904680">
    <property type="term" value="F:peptide transmembrane transporter activity"/>
    <property type="evidence" value="ECO:0007669"/>
    <property type="project" value="TreeGrafter"/>
</dbReference>
<keyword evidence="4 5" id="KW-0732">Signal</keyword>
<sequence>MRRGTSFATTALAVIMLAAAGTAPASAEAVVTISTGQIFRTLDPAKISDQTDYMAAVNLYDALVTVVEGGNLAPELAESWEVSEDAREITFKIRDDANFTDGSPVEANDVIYSLERLLRINQGPANLFSSVLEPGSVTAVDDKTVKFTLSKTYSPFLATIPSLFIVNEEVAKANEGSDDAQTYLATNVAGSGAYLLKSYDRGTGLTIERNKDYFGSFGDKPIEEVRWIVTSDEATVRSLAASGELTVSSPFQAPETYTALEEMGRFEILKFDTATAFMMKLNTQVAPTDDVHIRRALALATDYDTIRDVIYPGGVLSTPLPKAFAEFHADDIPEPKFDMEAAKAEIAKSKYAGQEIPITLGYVANTKFEEEISLLMQSNLEQLGFKVTQQADPWNRLTELATKPETTPALTQIFFGPTYPSPDSMFFTQYHSKAAGTWASTEWVQDPEIDALIDEARGTADVAEQAEIYKTLQHKLVDMQPDVFLLTLRAQIAMDKCLTGYVYVPMQSVPYDFTRYNWLCD</sequence>
<dbReference type="PANTHER" id="PTHR30290:SF10">
    <property type="entry name" value="PERIPLASMIC OLIGOPEPTIDE-BINDING PROTEIN-RELATED"/>
    <property type="match status" value="1"/>
</dbReference>
<dbReference type="Gene3D" id="3.10.105.10">
    <property type="entry name" value="Dipeptide-binding Protein, Domain 3"/>
    <property type="match status" value="1"/>
</dbReference>
<evidence type="ECO:0000256" key="3">
    <source>
        <dbReference type="ARBA" id="ARBA00022448"/>
    </source>
</evidence>
<dbReference type="PIRSF" id="PIRSF002741">
    <property type="entry name" value="MppA"/>
    <property type="match status" value="1"/>
</dbReference>
<dbReference type="Pfam" id="PF00496">
    <property type="entry name" value="SBP_bac_5"/>
    <property type="match status" value="1"/>
</dbReference>
<protein>
    <submittedName>
        <fullName evidence="7">Peptide ABC transporter</fullName>
    </submittedName>
</protein>
<dbReference type="PROSITE" id="PS01040">
    <property type="entry name" value="SBP_BACTERIAL_5"/>
    <property type="match status" value="1"/>
</dbReference>
<comment type="similarity">
    <text evidence="2">Belongs to the bacterial solute-binding protein 5 family.</text>
</comment>
<feature type="domain" description="Solute-binding protein family 5" evidence="6">
    <location>
        <begin position="72"/>
        <end position="435"/>
    </location>
</feature>
<dbReference type="CDD" id="cd08512">
    <property type="entry name" value="PBP2_NikA_DppA_OppA_like_7"/>
    <property type="match status" value="1"/>
</dbReference>
<dbReference type="InterPro" id="IPR039424">
    <property type="entry name" value="SBP_5"/>
</dbReference>
<comment type="subcellular location">
    <subcellularLocation>
        <location evidence="1">Periplasm</location>
    </subcellularLocation>
</comment>
<keyword evidence="3" id="KW-0813">Transport</keyword>
<dbReference type="STRING" id="1670800.BSQ44_22035"/>
<evidence type="ECO:0000256" key="1">
    <source>
        <dbReference type="ARBA" id="ARBA00004418"/>
    </source>
</evidence>
<dbReference type="GO" id="GO:0015833">
    <property type="term" value="P:peptide transport"/>
    <property type="evidence" value="ECO:0007669"/>
    <property type="project" value="TreeGrafter"/>
</dbReference>
<dbReference type="Gene3D" id="3.40.190.10">
    <property type="entry name" value="Periplasmic binding protein-like II"/>
    <property type="match status" value="1"/>
</dbReference>
<dbReference type="AlphaFoldDB" id="A0A1L3SWG5"/>
<keyword evidence="8" id="KW-1185">Reference proteome</keyword>
<dbReference type="KEGG" id="meso:BSQ44_22035"/>
<dbReference type="RefSeq" id="WP_072607222.1">
    <property type="nucleotide sequence ID" value="NZ_CP018171.1"/>
</dbReference>
<evidence type="ECO:0000256" key="4">
    <source>
        <dbReference type="ARBA" id="ARBA00022729"/>
    </source>
</evidence>
<dbReference type="InterPro" id="IPR023765">
    <property type="entry name" value="SBP_5_CS"/>
</dbReference>
<dbReference type="GO" id="GO:0043190">
    <property type="term" value="C:ATP-binding cassette (ABC) transporter complex"/>
    <property type="evidence" value="ECO:0007669"/>
    <property type="project" value="InterPro"/>
</dbReference>
<evidence type="ECO:0000256" key="5">
    <source>
        <dbReference type="SAM" id="SignalP"/>
    </source>
</evidence>
<dbReference type="PANTHER" id="PTHR30290">
    <property type="entry name" value="PERIPLASMIC BINDING COMPONENT OF ABC TRANSPORTER"/>
    <property type="match status" value="1"/>
</dbReference>
<dbReference type="InterPro" id="IPR030678">
    <property type="entry name" value="Peptide/Ni-bd"/>
</dbReference>
<organism evidence="7 8">
    <name type="scientific">Aquibium oceanicum</name>
    <dbReference type="NCBI Taxonomy" id="1670800"/>
    <lineage>
        <taxon>Bacteria</taxon>
        <taxon>Pseudomonadati</taxon>
        <taxon>Pseudomonadota</taxon>
        <taxon>Alphaproteobacteria</taxon>
        <taxon>Hyphomicrobiales</taxon>
        <taxon>Phyllobacteriaceae</taxon>
        <taxon>Aquibium</taxon>
    </lineage>
</organism>
<evidence type="ECO:0000313" key="8">
    <source>
        <dbReference type="Proteomes" id="UP000182840"/>
    </source>
</evidence>
<dbReference type="OrthoDB" id="9803988at2"/>
<reference evidence="8" key="1">
    <citation type="submission" date="2016-11" db="EMBL/GenBank/DDBJ databases">
        <title>Mesorhizobium oceanicum sp. nov., isolated from deep seawater in South China Sea.</title>
        <authorList>
            <person name="Fu G.-Y."/>
        </authorList>
    </citation>
    <scope>NUCLEOTIDE SEQUENCE [LARGE SCALE GENOMIC DNA]</scope>
    <source>
        <strain evidence="8">B7</strain>
    </source>
</reference>